<proteinExistence type="predicted"/>
<evidence type="ECO:0000313" key="2">
    <source>
        <dbReference type="EMBL" id="KAL0128713.1"/>
    </source>
</evidence>
<dbReference type="AlphaFoldDB" id="A0AAW2GL09"/>
<reference evidence="2 3" key="1">
    <citation type="submission" date="2023-03" db="EMBL/GenBank/DDBJ databases">
        <title>High recombination rates correlate with genetic variation in Cardiocondyla obscurior ants.</title>
        <authorList>
            <person name="Errbii M."/>
        </authorList>
    </citation>
    <scope>NUCLEOTIDE SEQUENCE [LARGE SCALE GENOMIC DNA]</scope>
    <source>
        <strain evidence="2">Alpha-2009</strain>
        <tissue evidence="2">Whole body</tissue>
    </source>
</reference>
<feature type="compositionally biased region" description="Basic and acidic residues" evidence="1">
    <location>
        <begin position="8"/>
        <end position="24"/>
    </location>
</feature>
<comment type="caution">
    <text evidence="2">The sequence shown here is derived from an EMBL/GenBank/DDBJ whole genome shotgun (WGS) entry which is preliminary data.</text>
</comment>
<name>A0AAW2GL09_9HYME</name>
<keyword evidence="3" id="KW-1185">Reference proteome</keyword>
<evidence type="ECO:0000256" key="1">
    <source>
        <dbReference type="SAM" id="MobiDB-lite"/>
    </source>
</evidence>
<feature type="region of interest" description="Disordered" evidence="1">
    <location>
        <begin position="1"/>
        <end position="24"/>
    </location>
</feature>
<organism evidence="2 3">
    <name type="scientific">Cardiocondyla obscurior</name>
    <dbReference type="NCBI Taxonomy" id="286306"/>
    <lineage>
        <taxon>Eukaryota</taxon>
        <taxon>Metazoa</taxon>
        <taxon>Ecdysozoa</taxon>
        <taxon>Arthropoda</taxon>
        <taxon>Hexapoda</taxon>
        <taxon>Insecta</taxon>
        <taxon>Pterygota</taxon>
        <taxon>Neoptera</taxon>
        <taxon>Endopterygota</taxon>
        <taxon>Hymenoptera</taxon>
        <taxon>Apocrita</taxon>
        <taxon>Aculeata</taxon>
        <taxon>Formicoidea</taxon>
        <taxon>Formicidae</taxon>
        <taxon>Myrmicinae</taxon>
        <taxon>Cardiocondyla</taxon>
    </lineage>
</organism>
<protein>
    <submittedName>
        <fullName evidence="2">Uncharacterized protein</fullName>
    </submittedName>
</protein>
<dbReference type="Proteomes" id="UP001430953">
    <property type="component" value="Unassembled WGS sequence"/>
</dbReference>
<accession>A0AAW2GL09</accession>
<dbReference type="EMBL" id="JADYXP020000003">
    <property type="protein sequence ID" value="KAL0128713.1"/>
    <property type="molecule type" value="Genomic_DNA"/>
</dbReference>
<evidence type="ECO:0000313" key="3">
    <source>
        <dbReference type="Proteomes" id="UP001430953"/>
    </source>
</evidence>
<gene>
    <name evidence="2" type="ORF">PUN28_003821</name>
</gene>
<sequence length="100" mass="11114">MPVGYPSSRERFSGRLKPVDGKGGCDARCLSRGVTETSSREDDARWINRDSTPRAGRRKPVRVYLRRSRACAIDTPCHRAVKARGFYGKGLGRETDTVAT</sequence>